<name>A0ACB6R068_9PLEO</name>
<dbReference type="EMBL" id="MU003501">
    <property type="protein sequence ID" value="KAF2472699.1"/>
    <property type="molecule type" value="Genomic_DNA"/>
</dbReference>
<organism evidence="1 2">
    <name type="scientific">Lindgomyces ingoldianus</name>
    <dbReference type="NCBI Taxonomy" id="673940"/>
    <lineage>
        <taxon>Eukaryota</taxon>
        <taxon>Fungi</taxon>
        <taxon>Dikarya</taxon>
        <taxon>Ascomycota</taxon>
        <taxon>Pezizomycotina</taxon>
        <taxon>Dothideomycetes</taxon>
        <taxon>Pleosporomycetidae</taxon>
        <taxon>Pleosporales</taxon>
        <taxon>Lindgomycetaceae</taxon>
        <taxon>Lindgomyces</taxon>
    </lineage>
</organism>
<evidence type="ECO:0000313" key="2">
    <source>
        <dbReference type="Proteomes" id="UP000799755"/>
    </source>
</evidence>
<evidence type="ECO:0000313" key="1">
    <source>
        <dbReference type="EMBL" id="KAF2472699.1"/>
    </source>
</evidence>
<accession>A0ACB6R068</accession>
<proteinExistence type="predicted"/>
<comment type="caution">
    <text evidence="1">The sequence shown here is derived from an EMBL/GenBank/DDBJ whole genome shotgun (WGS) entry which is preliminary data.</text>
</comment>
<keyword evidence="2" id="KW-1185">Reference proteome</keyword>
<gene>
    <name evidence="1" type="ORF">BDR25DRAFT_302415</name>
</gene>
<protein>
    <submittedName>
        <fullName evidence="1">Uncharacterized protein</fullName>
    </submittedName>
</protein>
<reference evidence="1" key="1">
    <citation type="journal article" date="2020" name="Stud. Mycol.">
        <title>101 Dothideomycetes genomes: a test case for predicting lifestyles and emergence of pathogens.</title>
        <authorList>
            <person name="Haridas S."/>
            <person name="Albert R."/>
            <person name="Binder M."/>
            <person name="Bloem J."/>
            <person name="Labutti K."/>
            <person name="Salamov A."/>
            <person name="Andreopoulos B."/>
            <person name="Baker S."/>
            <person name="Barry K."/>
            <person name="Bills G."/>
            <person name="Bluhm B."/>
            <person name="Cannon C."/>
            <person name="Castanera R."/>
            <person name="Culley D."/>
            <person name="Daum C."/>
            <person name="Ezra D."/>
            <person name="Gonzalez J."/>
            <person name="Henrissat B."/>
            <person name="Kuo A."/>
            <person name="Liang C."/>
            <person name="Lipzen A."/>
            <person name="Lutzoni F."/>
            <person name="Magnuson J."/>
            <person name="Mondo S."/>
            <person name="Nolan M."/>
            <person name="Ohm R."/>
            <person name="Pangilinan J."/>
            <person name="Park H.-J."/>
            <person name="Ramirez L."/>
            <person name="Alfaro M."/>
            <person name="Sun H."/>
            <person name="Tritt A."/>
            <person name="Yoshinaga Y."/>
            <person name="Zwiers L.-H."/>
            <person name="Turgeon B."/>
            <person name="Goodwin S."/>
            <person name="Spatafora J."/>
            <person name="Crous P."/>
            <person name="Grigoriev I."/>
        </authorList>
    </citation>
    <scope>NUCLEOTIDE SEQUENCE</scope>
    <source>
        <strain evidence="1">ATCC 200398</strain>
    </source>
</reference>
<sequence length="64" mass="6562">MALRDQKAIGMGGLAGAARSRISAIASVVYGSVLRNSISEQLKKLVPGAEISAGLPRSSVPQLI</sequence>
<dbReference type="Proteomes" id="UP000799755">
    <property type="component" value="Unassembled WGS sequence"/>
</dbReference>